<accession>A0ACB9RD87</accession>
<sequence>MGVFRHRGRPSSSSIGAAAVSFVALLLLATASPDRDKIGEGSGGSRIMGRHRGREGRGHDLGGGEMRGELWVTRAVGPGSSPPTCRSKCGRCEPCRAVHVPIHPGRVSVPLEYYPEAWRCKCGNTLFMP</sequence>
<evidence type="ECO:0000313" key="1">
    <source>
        <dbReference type="EMBL" id="KAI4373927.1"/>
    </source>
</evidence>
<keyword evidence="2" id="KW-1185">Reference proteome</keyword>
<name>A0ACB9RD87_9MYRT</name>
<evidence type="ECO:0000313" key="2">
    <source>
        <dbReference type="Proteomes" id="UP001057402"/>
    </source>
</evidence>
<comment type="caution">
    <text evidence="1">The sequence shown here is derived from an EMBL/GenBank/DDBJ whole genome shotgun (WGS) entry which is preliminary data.</text>
</comment>
<dbReference type="Proteomes" id="UP001057402">
    <property type="component" value="Chromosome 4"/>
</dbReference>
<reference evidence="2" key="1">
    <citation type="journal article" date="2023" name="Front. Plant Sci.">
        <title>Chromosomal-level genome assembly of Melastoma candidum provides insights into trichome evolution.</title>
        <authorList>
            <person name="Zhong Y."/>
            <person name="Wu W."/>
            <person name="Sun C."/>
            <person name="Zou P."/>
            <person name="Liu Y."/>
            <person name="Dai S."/>
            <person name="Zhou R."/>
        </authorList>
    </citation>
    <scope>NUCLEOTIDE SEQUENCE [LARGE SCALE GENOMIC DNA]</scope>
</reference>
<dbReference type="EMBL" id="CM042883">
    <property type="protein sequence ID" value="KAI4373927.1"/>
    <property type="molecule type" value="Genomic_DNA"/>
</dbReference>
<gene>
    <name evidence="1" type="ORF">MLD38_011984</name>
</gene>
<protein>
    <submittedName>
        <fullName evidence="1">Uncharacterized protein</fullName>
    </submittedName>
</protein>
<proteinExistence type="predicted"/>
<organism evidence="1 2">
    <name type="scientific">Melastoma candidum</name>
    <dbReference type="NCBI Taxonomy" id="119954"/>
    <lineage>
        <taxon>Eukaryota</taxon>
        <taxon>Viridiplantae</taxon>
        <taxon>Streptophyta</taxon>
        <taxon>Embryophyta</taxon>
        <taxon>Tracheophyta</taxon>
        <taxon>Spermatophyta</taxon>
        <taxon>Magnoliopsida</taxon>
        <taxon>eudicotyledons</taxon>
        <taxon>Gunneridae</taxon>
        <taxon>Pentapetalae</taxon>
        <taxon>rosids</taxon>
        <taxon>malvids</taxon>
        <taxon>Myrtales</taxon>
        <taxon>Melastomataceae</taxon>
        <taxon>Melastomatoideae</taxon>
        <taxon>Melastomateae</taxon>
        <taxon>Melastoma</taxon>
    </lineage>
</organism>